<reference evidence="1" key="2">
    <citation type="submission" date="2025-03" db="EMBL/GenBank/DDBJ databases">
        <authorList>
            <consortium name="ELIXIR-Norway"/>
            <consortium name="Elixir Norway"/>
        </authorList>
    </citation>
    <scope>NUCLEOTIDE SEQUENCE</scope>
</reference>
<protein>
    <submittedName>
        <fullName evidence="1">Uncharacterized protein</fullName>
    </submittedName>
</protein>
<evidence type="ECO:0000313" key="1">
    <source>
        <dbReference type="EMBL" id="CAM9691646.1"/>
    </source>
</evidence>
<accession>A0AC59YGZ0</accession>
<evidence type="ECO:0000313" key="2">
    <source>
        <dbReference type="Proteomes" id="UP001162501"/>
    </source>
</evidence>
<feature type="non-terminal residue" evidence="1">
    <location>
        <position position="1"/>
    </location>
</feature>
<proteinExistence type="predicted"/>
<sequence length="162" mass="17334">MLLNCVAECVLASPTRRYAVHGFETAVGRDLLAVGERGHTAGTGHAEWLLCSCLKLVPTQLVRSDHPGRLEPQAQMAAGWSSAGSYFGGSVSRLHFCVLCCAVPTQRSSAAPLSQAQEARKHVQKQQCCRWCSNHPGITGSSFQEGRQNGIQQGIGICATNI</sequence>
<organism evidence="1 2">
    <name type="scientific">Rangifer tarandus platyrhynchus</name>
    <name type="common">Svalbard reindeer</name>
    <dbReference type="NCBI Taxonomy" id="3082113"/>
    <lineage>
        <taxon>Eukaryota</taxon>
        <taxon>Metazoa</taxon>
        <taxon>Chordata</taxon>
        <taxon>Craniata</taxon>
        <taxon>Vertebrata</taxon>
        <taxon>Euteleostomi</taxon>
        <taxon>Mammalia</taxon>
        <taxon>Eutheria</taxon>
        <taxon>Laurasiatheria</taxon>
        <taxon>Artiodactyla</taxon>
        <taxon>Ruminantia</taxon>
        <taxon>Pecora</taxon>
        <taxon>Cervidae</taxon>
        <taxon>Odocoileinae</taxon>
        <taxon>Rangifer</taxon>
    </lineage>
</organism>
<dbReference type="EMBL" id="OX596099">
    <property type="protein sequence ID" value="CAM9691646.1"/>
    <property type="molecule type" value="Genomic_DNA"/>
</dbReference>
<gene>
    <name evidence="1" type="ORF">MRATA1EN22A_LOCUS6095</name>
</gene>
<dbReference type="Proteomes" id="UP001162501">
    <property type="component" value="Chromosome 15"/>
</dbReference>
<name>A0AC59YGZ0_RANTA</name>
<feature type="non-terminal residue" evidence="1">
    <location>
        <position position="162"/>
    </location>
</feature>
<reference evidence="1" key="1">
    <citation type="submission" date="2023-05" db="EMBL/GenBank/DDBJ databases">
        <authorList>
            <consortium name="ELIXIR-Norway"/>
        </authorList>
    </citation>
    <scope>NUCLEOTIDE SEQUENCE</scope>
</reference>